<evidence type="ECO:0000313" key="2">
    <source>
        <dbReference type="EMBL" id="OGZ32657.1"/>
    </source>
</evidence>
<sequence>MFIDPTQIIDSLDIEPGMKIADFGSGAGFYAIALAKKAGEGGKVYAVDIQKNMLEMVRSKSRLNHLLNIETVWADLEKANSTRLKEDSIDFILISSVLFQIENKKNLLDEARRILKPNGKVAVAEWEKNAPKIGPPAEHRLSSEETRNLFLENGFKLDKEVYAGEYHYGLVFRK</sequence>
<proteinExistence type="predicted"/>
<gene>
    <name evidence="2" type="ORF">A3H02_01160</name>
</gene>
<feature type="domain" description="Methyltransferase" evidence="1">
    <location>
        <begin position="15"/>
        <end position="128"/>
    </location>
</feature>
<name>A0A1G2F3Z3_9BACT</name>
<evidence type="ECO:0000259" key="1">
    <source>
        <dbReference type="Pfam" id="PF13847"/>
    </source>
</evidence>
<accession>A0A1G2F3Z3</accession>
<protein>
    <recommendedName>
        <fullName evidence="1">Methyltransferase domain-containing protein</fullName>
    </recommendedName>
</protein>
<dbReference type="EMBL" id="MHMS01000004">
    <property type="protein sequence ID" value="OGZ32657.1"/>
    <property type="molecule type" value="Genomic_DNA"/>
</dbReference>
<dbReference type="GO" id="GO:0008168">
    <property type="term" value="F:methyltransferase activity"/>
    <property type="evidence" value="ECO:0007669"/>
    <property type="project" value="TreeGrafter"/>
</dbReference>
<dbReference type="Gene3D" id="3.40.50.150">
    <property type="entry name" value="Vaccinia Virus protein VP39"/>
    <property type="match status" value="1"/>
</dbReference>
<dbReference type="InterPro" id="IPR025714">
    <property type="entry name" value="Methyltranfer_dom"/>
</dbReference>
<reference evidence="2 3" key="1">
    <citation type="journal article" date="2016" name="Nat. Commun.">
        <title>Thousands of microbial genomes shed light on interconnected biogeochemical processes in an aquifer system.</title>
        <authorList>
            <person name="Anantharaman K."/>
            <person name="Brown C.T."/>
            <person name="Hug L.A."/>
            <person name="Sharon I."/>
            <person name="Castelle C.J."/>
            <person name="Probst A.J."/>
            <person name="Thomas B.C."/>
            <person name="Singh A."/>
            <person name="Wilkins M.J."/>
            <person name="Karaoz U."/>
            <person name="Brodie E.L."/>
            <person name="Williams K.H."/>
            <person name="Hubbard S.S."/>
            <person name="Banfield J.F."/>
        </authorList>
    </citation>
    <scope>NUCLEOTIDE SEQUENCE [LARGE SCALE GENOMIC DNA]</scope>
</reference>
<dbReference type="STRING" id="1801726.A3H02_01160"/>
<dbReference type="PANTHER" id="PTHR43591:SF24">
    <property type="entry name" value="2-METHOXY-6-POLYPRENYL-1,4-BENZOQUINOL METHYLASE, MITOCHONDRIAL"/>
    <property type="match status" value="1"/>
</dbReference>
<dbReference type="CDD" id="cd02440">
    <property type="entry name" value="AdoMet_MTases"/>
    <property type="match status" value="1"/>
</dbReference>
<dbReference type="PANTHER" id="PTHR43591">
    <property type="entry name" value="METHYLTRANSFERASE"/>
    <property type="match status" value="1"/>
</dbReference>
<dbReference type="Proteomes" id="UP000176787">
    <property type="component" value="Unassembled WGS sequence"/>
</dbReference>
<comment type="caution">
    <text evidence="2">The sequence shown here is derived from an EMBL/GenBank/DDBJ whole genome shotgun (WGS) entry which is preliminary data.</text>
</comment>
<dbReference type="InterPro" id="IPR029063">
    <property type="entry name" value="SAM-dependent_MTases_sf"/>
</dbReference>
<dbReference type="AlphaFoldDB" id="A0A1G2F3Z3"/>
<organism evidence="2 3">
    <name type="scientific">Candidatus Niyogibacteria bacterium RIFCSPLOWO2_12_FULL_41_13</name>
    <dbReference type="NCBI Taxonomy" id="1801726"/>
    <lineage>
        <taxon>Bacteria</taxon>
        <taxon>Candidatus Niyogiibacteriota</taxon>
    </lineage>
</organism>
<dbReference type="SUPFAM" id="SSF53335">
    <property type="entry name" value="S-adenosyl-L-methionine-dependent methyltransferases"/>
    <property type="match status" value="1"/>
</dbReference>
<evidence type="ECO:0000313" key="3">
    <source>
        <dbReference type="Proteomes" id="UP000176787"/>
    </source>
</evidence>
<dbReference type="Pfam" id="PF13847">
    <property type="entry name" value="Methyltransf_31"/>
    <property type="match status" value="1"/>
</dbReference>